<evidence type="ECO:0000313" key="2">
    <source>
        <dbReference type="EMBL" id="KAL3618432.1"/>
    </source>
</evidence>
<feature type="domain" description="Argonaute linker 2" evidence="1">
    <location>
        <begin position="259"/>
        <end position="296"/>
    </location>
</feature>
<comment type="caution">
    <text evidence="2">The sequence shown here is derived from an EMBL/GenBank/DDBJ whole genome shotgun (WGS) entry which is preliminary data.</text>
</comment>
<accession>A0ABD3BMC9</accession>
<keyword evidence="3" id="KW-1185">Reference proteome</keyword>
<name>A0ABD3BMC9_9LAMI</name>
<dbReference type="AlphaFoldDB" id="A0ABD3BMC9"/>
<organism evidence="2 3">
    <name type="scientific">Castilleja foliolosa</name>
    <dbReference type="NCBI Taxonomy" id="1961234"/>
    <lineage>
        <taxon>Eukaryota</taxon>
        <taxon>Viridiplantae</taxon>
        <taxon>Streptophyta</taxon>
        <taxon>Embryophyta</taxon>
        <taxon>Tracheophyta</taxon>
        <taxon>Spermatophyta</taxon>
        <taxon>Magnoliopsida</taxon>
        <taxon>eudicotyledons</taxon>
        <taxon>Gunneridae</taxon>
        <taxon>Pentapetalae</taxon>
        <taxon>asterids</taxon>
        <taxon>lamiids</taxon>
        <taxon>Lamiales</taxon>
        <taxon>Orobanchaceae</taxon>
        <taxon>Pedicularideae</taxon>
        <taxon>Castillejinae</taxon>
        <taxon>Castilleja</taxon>
    </lineage>
</organism>
<dbReference type="InterPro" id="IPR032472">
    <property type="entry name" value="ArgoL2"/>
</dbReference>
<dbReference type="EMBL" id="JAVIJP010000081">
    <property type="protein sequence ID" value="KAL3618432.1"/>
    <property type="molecule type" value="Genomic_DNA"/>
</dbReference>
<reference evidence="3" key="1">
    <citation type="journal article" date="2024" name="IScience">
        <title>Strigolactones Initiate the Formation of Haustorium-like Structures in Castilleja.</title>
        <authorList>
            <person name="Buerger M."/>
            <person name="Peterson D."/>
            <person name="Chory J."/>
        </authorList>
    </citation>
    <scope>NUCLEOTIDE SEQUENCE [LARGE SCALE GENOMIC DNA]</scope>
</reference>
<protein>
    <submittedName>
        <fullName evidence="2">Gamma-tubulin complex component 4</fullName>
    </submittedName>
</protein>
<proteinExistence type="predicted"/>
<dbReference type="Pfam" id="PF16488">
    <property type="entry name" value="ArgoL2"/>
    <property type="match status" value="1"/>
</dbReference>
<evidence type="ECO:0000313" key="3">
    <source>
        <dbReference type="Proteomes" id="UP001632038"/>
    </source>
</evidence>
<gene>
    <name evidence="2" type="primary">GCP4_2</name>
    <name evidence="2" type="ORF">CASFOL_038753</name>
</gene>
<evidence type="ECO:0000259" key="1">
    <source>
        <dbReference type="Pfam" id="PF16488"/>
    </source>
</evidence>
<dbReference type="Proteomes" id="UP001632038">
    <property type="component" value="Unassembled WGS sequence"/>
</dbReference>
<sequence>MKVKPSVYRRALANDIAEVLTVSCFTHRADIVADSLPIVATVTQGLDKFFVLLPPLYELILEIERPNIYGGRLLNLLHKQCRCGVPELQTCIKRKGVQISNDNLSKIIGTSDEWVSVQTGIRNRRILSDMTNRDFDNLDYDDFNEYCWTGKSLFALAVIAFNYGKLNLSTFKTLVSIGPTVAVMNLLESMKLISSTMLLMAVMFQSEQIKRLQGHLTFAEKKLKGGCLLVCQSFFHNDPKNFVDVAKSRQKERMTVPSNALRIDNYDPEPMLRSCGVSINSFTQVEGRILPTPKLKSVMEKICLLETECGTSTIRNNHALGNWNRHGLDDGSGSEVGSRTSVVVEVPDRAWMRAVDGACCCSGIVEGAS</sequence>